<evidence type="ECO:0000256" key="1">
    <source>
        <dbReference type="ARBA" id="ARBA00005495"/>
    </source>
</evidence>
<dbReference type="InterPro" id="IPR006913">
    <property type="entry name" value="CENP-V/GFA"/>
</dbReference>
<sequence>MKTYSGSCHCGKVRYEVTAEIDKLMQCNCSMCSKRGHLLTFVGADQFRLLAGSDALQDYQFNRKMIHHLFCSTCGVSSFARGQKPDGSEMVAINARCLEGVDVAAYPIQHVDGKNF</sequence>
<evidence type="ECO:0000256" key="3">
    <source>
        <dbReference type="ARBA" id="ARBA00022833"/>
    </source>
</evidence>
<dbReference type="EMBL" id="CP089982">
    <property type="protein sequence ID" value="WXA97795.1"/>
    <property type="molecule type" value="Genomic_DNA"/>
</dbReference>
<dbReference type="PANTHER" id="PTHR28620:SF1">
    <property type="entry name" value="CENP-V_GFA DOMAIN-CONTAINING PROTEIN"/>
    <property type="match status" value="1"/>
</dbReference>
<reference evidence="5 6" key="1">
    <citation type="submission" date="2021-12" db="EMBL/GenBank/DDBJ databases">
        <title>Discovery of the Pendulisporaceae a myxobacterial family with distinct sporulation behavior and unique specialized metabolism.</title>
        <authorList>
            <person name="Garcia R."/>
            <person name="Popoff A."/>
            <person name="Bader C.D."/>
            <person name="Loehr J."/>
            <person name="Walesch S."/>
            <person name="Walt C."/>
            <person name="Boldt J."/>
            <person name="Bunk B."/>
            <person name="Haeckl F.J.F.P.J."/>
            <person name="Gunesch A.P."/>
            <person name="Birkelbach J."/>
            <person name="Nuebel U."/>
            <person name="Pietschmann T."/>
            <person name="Bach T."/>
            <person name="Mueller R."/>
        </authorList>
    </citation>
    <scope>NUCLEOTIDE SEQUENCE [LARGE SCALE GENOMIC DNA]</scope>
    <source>
        <strain evidence="5 6">MSr12523</strain>
    </source>
</reference>
<dbReference type="InterPro" id="IPR052355">
    <property type="entry name" value="CENP-V-like"/>
</dbReference>
<organism evidence="5 6">
    <name type="scientific">Pendulispora brunnea</name>
    <dbReference type="NCBI Taxonomy" id="2905690"/>
    <lineage>
        <taxon>Bacteria</taxon>
        <taxon>Pseudomonadati</taxon>
        <taxon>Myxococcota</taxon>
        <taxon>Myxococcia</taxon>
        <taxon>Myxococcales</taxon>
        <taxon>Sorangiineae</taxon>
        <taxon>Pendulisporaceae</taxon>
        <taxon>Pendulispora</taxon>
    </lineage>
</organism>
<dbReference type="Gene3D" id="2.170.150.70">
    <property type="match status" value="1"/>
</dbReference>
<dbReference type="InterPro" id="IPR011057">
    <property type="entry name" value="Mss4-like_sf"/>
</dbReference>
<proteinExistence type="inferred from homology"/>
<dbReference type="RefSeq" id="WP_394848413.1">
    <property type="nucleotide sequence ID" value="NZ_CP089982.1"/>
</dbReference>
<dbReference type="PANTHER" id="PTHR28620">
    <property type="entry name" value="CENTROMERE PROTEIN V"/>
    <property type="match status" value="1"/>
</dbReference>
<dbReference type="SUPFAM" id="SSF51316">
    <property type="entry name" value="Mss4-like"/>
    <property type="match status" value="1"/>
</dbReference>
<dbReference type="Pfam" id="PF04828">
    <property type="entry name" value="GFA"/>
    <property type="match status" value="1"/>
</dbReference>
<keyword evidence="2" id="KW-0479">Metal-binding</keyword>
<evidence type="ECO:0000313" key="5">
    <source>
        <dbReference type="EMBL" id="WXA97795.1"/>
    </source>
</evidence>
<feature type="domain" description="CENP-V/GFA" evidence="4">
    <location>
        <begin position="4"/>
        <end position="116"/>
    </location>
</feature>
<keyword evidence="3" id="KW-0862">Zinc</keyword>
<dbReference type="Proteomes" id="UP001379533">
    <property type="component" value="Chromosome"/>
</dbReference>
<accession>A0ABZ2KJP4</accession>
<protein>
    <submittedName>
        <fullName evidence="5">GFA family protein</fullName>
    </submittedName>
</protein>
<evidence type="ECO:0000259" key="4">
    <source>
        <dbReference type="PROSITE" id="PS51891"/>
    </source>
</evidence>
<evidence type="ECO:0000256" key="2">
    <source>
        <dbReference type="ARBA" id="ARBA00022723"/>
    </source>
</evidence>
<name>A0ABZ2KJP4_9BACT</name>
<keyword evidence="6" id="KW-1185">Reference proteome</keyword>
<evidence type="ECO:0000313" key="6">
    <source>
        <dbReference type="Proteomes" id="UP001379533"/>
    </source>
</evidence>
<comment type="similarity">
    <text evidence="1">Belongs to the Gfa family.</text>
</comment>
<dbReference type="PROSITE" id="PS51891">
    <property type="entry name" value="CENP_V_GFA"/>
    <property type="match status" value="1"/>
</dbReference>
<gene>
    <name evidence="5" type="ORF">LZC95_13245</name>
</gene>